<feature type="region of interest" description="Disordered" evidence="1">
    <location>
        <begin position="1"/>
        <end position="26"/>
    </location>
</feature>
<keyword evidence="3" id="KW-1185">Reference proteome</keyword>
<protein>
    <submittedName>
        <fullName evidence="2">Uncharacterized protein</fullName>
    </submittedName>
</protein>
<dbReference type="AlphaFoldDB" id="S7ZJJ1"/>
<name>S7ZJJ1_PENO1</name>
<evidence type="ECO:0000313" key="3">
    <source>
        <dbReference type="Proteomes" id="UP000019376"/>
    </source>
</evidence>
<organism evidence="2 3">
    <name type="scientific">Penicillium oxalicum (strain 114-2 / CGMCC 5302)</name>
    <name type="common">Penicillium decumbens</name>
    <dbReference type="NCBI Taxonomy" id="933388"/>
    <lineage>
        <taxon>Eukaryota</taxon>
        <taxon>Fungi</taxon>
        <taxon>Dikarya</taxon>
        <taxon>Ascomycota</taxon>
        <taxon>Pezizomycotina</taxon>
        <taxon>Eurotiomycetes</taxon>
        <taxon>Eurotiomycetidae</taxon>
        <taxon>Eurotiales</taxon>
        <taxon>Aspergillaceae</taxon>
        <taxon>Penicillium</taxon>
    </lineage>
</organism>
<proteinExistence type="predicted"/>
<gene>
    <name evidence="2" type="ORF">PDE_05742</name>
</gene>
<evidence type="ECO:0000313" key="2">
    <source>
        <dbReference type="EMBL" id="EPS30790.1"/>
    </source>
</evidence>
<dbReference type="HOGENOM" id="CLU_1704843_0_0_1"/>
<dbReference type="Proteomes" id="UP000019376">
    <property type="component" value="Unassembled WGS sequence"/>
</dbReference>
<evidence type="ECO:0000256" key="1">
    <source>
        <dbReference type="SAM" id="MobiDB-lite"/>
    </source>
</evidence>
<sequence length="154" mass="16849">MVGKCKRMWQSGHGARAEDVENNATGDVVDDQTRRLVLSMSSFHHESRAPSWLTCEARAVNSPRIFEVPLADREEKIALGLGNPDSWPLFHGAVEAGGGAQCVCGACDQWRGTAPQTHIRLCAVGGRSYVRIHQRRKSDPPEAMKIASKSDLVV</sequence>
<reference evidence="2 3" key="1">
    <citation type="journal article" date="2013" name="PLoS ONE">
        <title>Genomic and secretomic analyses reveal unique features of the lignocellulolytic enzyme system of Penicillium decumbens.</title>
        <authorList>
            <person name="Liu G."/>
            <person name="Zhang L."/>
            <person name="Wei X."/>
            <person name="Zou G."/>
            <person name="Qin Y."/>
            <person name="Ma L."/>
            <person name="Li J."/>
            <person name="Zheng H."/>
            <person name="Wang S."/>
            <person name="Wang C."/>
            <person name="Xun L."/>
            <person name="Zhao G.-P."/>
            <person name="Zhou Z."/>
            <person name="Qu Y."/>
        </authorList>
    </citation>
    <scope>NUCLEOTIDE SEQUENCE [LARGE SCALE GENOMIC DNA]</scope>
    <source>
        <strain evidence="3">114-2 / CGMCC 5302</strain>
    </source>
</reference>
<dbReference type="EMBL" id="KB644412">
    <property type="protein sequence ID" value="EPS30790.1"/>
    <property type="molecule type" value="Genomic_DNA"/>
</dbReference>
<accession>S7ZJJ1</accession>
<feature type="region of interest" description="Disordered" evidence="1">
    <location>
        <begin position="134"/>
        <end position="154"/>
    </location>
</feature>